<evidence type="ECO:0000259" key="4">
    <source>
        <dbReference type="Pfam" id="PF17921"/>
    </source>
</evidence>
<organism evidence="5 6">
    <name type="scientific">Solanum verrucosum</name>
    <dbReference type="NCBI Taxonomy" id="315347"/>
    <lineage>
        <taxon>Eukaryota</taxon>
        <taxon>Viridiplantae</taxon>
        <taxon>Streptophyta</taxon>
        <taxon>Embryophyta</taxon>
        <taxon>Tracheophyta</taxon>
        <taxon>Spermatophyta</taxon>
        <taxon>Magnoliopsida</taxon>
        <taxon>eudicotyledons</taxon>
        <taxon>Gunneridae</taxon>
        <taxon>Pentapetalae</taxon>
        <taxon>asterids</taxon>
        <taxon>lamiids</taxon>
        <taxon>Solanales</taxon>
        <taxon>Solanaceae</taxon>
        <taxon>Solanoideae</taxon>
        <taxon>Solaneae</taxon>
        <taxon>Solanum</taxon>
    </lineage>
</organism>
<dbReference type="InterPro" id="IPR041588">
    <property type="entry name" value="Integrase_H2C2"/>
</dbReference>
<dbReference type="InterPro" id="IPR043502">
    <property type="entry name" value="DNA/RNA_pol_sf"/>
</dbReference>
<dbReference type="Gene3D" id="1.10.340.70">
    <property type="match status" value="1"/>
</dbReference>
<dbReference type="PANTHER" id="PTHR37984:SF5">
    <property type="entry name" value="PROTEIN NYNRIN-LIKE"/>
    <property type="match status" value="1"/>
</dbReference>
<dbReference type="Pfam" id="PF00078">
    <property type="entry name" value="RVT_1"/>
    <property type="match status" value="1"/>
</dbReference>
<dbReference type="InterPro" id="IPR050951">
    <property type="entry name" value="Retrovirus_Pol_polyprotein"/>
</dbReference>
<dbReference type="GO" id="GO:0003676">
    <property type="term" value="F:nucleic acid binding"/>
    <property type="evidence" value="ECO:0007669"/>
    <property type="project" value="InterPro"/>
</dbReference>
<keyword evidence="1" id="KW-0511">Multifunctional enzyme</keyword>
<dbReference type="InterPro" id="IPR000477">
    <property type="entry name" value="RT_dom"/>
</dbReference>
<feature type="domain" description="Reverse transcriptase/retrotransposon-derived protein RNase H-like" evidence="3">
    <location>
        <begin position="498"/>
        <end position="547"/>
    </location>
</feature>
<keyword evidence="6" id="KW-1185">Reference proteome</keyword>
<sequence length="711" mass="81434">MDPADLKVFKEQLKDLLDKGFIRPNISPWGAPVLFEKMKDASLKMCFEYRQLNKVIINNRYPISKIVDLFDQRQGASCFSNIDLRFGYNQLRNGNTDIPNTTFRNQYGYYEFVVVLFELTNAPATFLELMNRVFKQYTDLFVIVFIDDILIYSRNEEEHANQLRVVLQTFQDRQLFVKFSKCELLLQSISLLGHMRFVEGFSSIASPLTKLTQKKVKFQWSNECEKNLSIVKTRLTTTPIMTVPDGSDGYVISCDASIGKIFIHSFPIDKVDSEDGQVSVGRLYVLNVGELRQQILTEAHNSRYSIHPGATKMYHDLQEVFWLNRMKRDIVDFMAKCPNCGNVQVEYHKIGDRVTKSAHFLAVKITDSVEDYAKLYINEIIRLHGVPLSIIIDKGPQFTSHFWKSFQKCLGEEALIGQNLVHDSMEKVKELKSLFSEGFVDEIVHRGRYLGSGSRHEGQVSSSLSFRFRFSLRRFVEGFSSIASPLTKFTQKKVKFLWSDECEKNISELKTWLTTTPIFTLPDGFDGYVIYCDASSVGLGCVLMQRDVFIDHMSLHYVFTQKELNLRQRIWIEFHKNNDMNVLYHLGKANAITDALNRLFMGRVAHVEEDKKELAKDVHRLALLGVCLTNISYDGVIVQNGSESSLVAEALPKKWKGTVWKPLKDVEVSGNKVQCHAGVINTVLGIPTFQSNMMADGARMKKKDLCVVARY</sequence>
<dbReference type="Gene3D" id="3.10.10.10">
    <property type="entry name" value="HIV Type 1 Reverse Transcriptase, subunit A, domain 1"/>
    <property type="match status" value="1"/>
</dbReference>
<reference evidence="5" key="1">
    <citation type="submission" date="2023-08" db="EMBL/GenBank/DDBJ databases">
        <title>A de novo genome assembly of Solanum verrucosum Schlechtendal, a Mexican diploid species geographically isolated from the other diploid A-genome species in potato relatives.</title>
        <authorList>
            <person name="Hosaka K."/>
        </authorList>
    </citation>
    <scope>NUCLEOTIDE SEQUENCE</scope>
    <source>
        <tissue evidence="5">Young leaves</tissue>
    </source>
</reference>
<evidence type="ECO:0000313" key="5">
    <source>
        <dbReference type="EMBL" id="WMV29808.1"/>
    </source>
</evidence>
<dbReference type="Proteomes" id="UP001234989">
    <property type="component" value="Chromosome 5"/>
</dbReference>
<dbReference type="SUPFAM" id="SSF56672">
    <property type="entry name" value="DNA/RNA polymerases"/>
    <property type="match status" value="2"/>
</dbReference>
<evidence type="ECO:0000256" key="1">
    <source>
        <dbReference type="ARBA" id="ARBA00023268"/>
    </source>
</evidence>
<dbReference type="PANTHER" id="PTHR37984">
    <property type="entry name" value="PROTEIN CBG26694"/>
    <property type="match status" value="1"/>
</dbReference>
<protein>
    <recommendedName>
        <fullName evidence="7">DNA/RNA polymerases superfamily protein</fullName>
    </recommendedName>
</protein>
<gene>
    <name evidence="5" type="ORF">MTR67_023193</name>
</gene>
<evidence type="ECO:0000313" key="6">
    <source>
        <dbReference type="Proteomes" id="UP001234989"/>
    </source>
</evidence>
<dbReference type="AlphaFoldDB" id="A0AAF0QWN6"/>
<accession>A0AAF0QWN6</accession>
<evidence type="ECO:0000259" key="2">
    <source>
        <dbReference type="Pfam" id="PF00078"/>
    </source>
</evidence>
<dbReference type="Pfam" id="PF17919">
    <property type="entry name" value="RT_RNaseH_2"/>
    <property type="match status" value="1"/>
</dbReference>
<evidence type="ECO:0008006" key="7">
    <source>
        <dbReference type="Google" id="ProtNLM"/>
    </source>
</evidence>
<dbReference type="GO" id="GO:0003824">
    <property type="term" value="F:catalytic activity"/>
    <property type="evidence" value="ECO:0007669"/>
    <property type="project" value="UniProtKB-KW"/>
</dbReference>
<feature type="domain" description="Integrase zinc-binding" evidence="4">
    <location>
        <begin position="290"/>
        <end position="342"/>
    </location>
</feature>
<dbReference type="SUPFAM" id="SSF53098">
    <property type="entry name" value="Ribonuclease H-like"/>
    <property type="match status" value="1"/>
</dbReference>
<evidence type="ECO:0000259" key="3">
    <source>
        <dbReference type="Pfam" id="PF17919"/>
    </source>
</evidence>
<name>A0AAF0QWN6_SOLVR</name>
<dbReference type="InterPro" id="IPR036397">
    <property type="entry name" value="RNaseH_sf"/>
</dbReference>
<dbReference type="EMBL" id="CP133616">
    <property type="protein sequence ID" value="WMV29808.1"/>
    <property type="molecule type" value="Genomic_DNA"/>
</dbReference>
<dbReference type="CDD" id="cd01647">
    <property type="entry name" value="RT_LTR"/>
    <property type="match status" value="1"/>
</dbReference>
<dbReference type="InterPro" id="IPR041577">
    <property type="entry name" value="RT_RNaseH_2"/>
</dbReference>
<dbReference type="InterPro" id="IPR012337">
    <property type="entry name" value="RNaseH-like_sf"/>
</dbReference>
<dbReference type="Gene3D" id="3.30.70.270">
    <property type="match status" value="2"/>
</dbReference>
<dbReference type="Gene3D" id="3.30.420.10">
    <property type="entry name" value="Ribonuclease H-like superfamily/Ribonuclease H"/>
    <property type="match status" value="1"/>
</dbReference>
<proteinExistence type="predicted"/>
<dbReference type="InterPro" id="IPR043128">
    <property type="entry name" value="Rev_trsase/Diguanyl_cyclase"/>
</dbReference>
<feature type="domain" description="Reverse transcriptase" evidence="2">
    <location>
        <begin position="45"/>
        <end position="194"/>
    </location>
</feature>
<dbReference type="Pfam" id="PF17921">
    <property type="entry name" value="Integrase_H2C2"/>
    <property type="match status" value="1"/>
</dbReference>